<accession>A0A239CL78</accession>
<dbReference type="EMBL" id="FZOF01000004">
    <property type="protein sequence ID" value="SNS20478.1"/>
    <property type="molecule type" value="Genomic_DNA"/>
</dbReference>
<name>A0A239CL78_9ACTN</name>
<keyword evidence="4" id="KW-1185">Reference proteome</keyword>
<sequence length="196" mass="20242">MTSHPDLRPAARDVSALLEQIGDKHLDAPTPCPDYTVAHLIGHIAGLCAAFRDAARKDFGPTTDTGPGASLPELPAAWREQLPVLLTEVAEAWNAPGAWEGETRAGGISLPADAAGRFALNELLVHGWDLARATGLGHHPDESGAEVVLALLTAVGAASGDGSGPFGRPVPVPDSAPALDRLVGLTGRDPGWTPPR</sequence>
<evidence type="ECO:0000313" key="4">
    <source>
        <dbReference type="Proteomes" id="UP000198280"/>
    </source>
</evidence>
<dbReference type="InterPro" id="IPR024344">
    <property type="entry name" value="MDMPI_metal-binding"/>
</dbReference>
<dbReference type="Proteomes" id="UP000198280">
    <property type="component" value="Unassembled WGS sequence"/>
</dbReference>
<dbReference type="InterPro" id="IPR017520">
    <property type="entry name" value="CHP03086"/>
</dbReference>
<evidence type="ECO:0000256" key="1">
    <source>
        <dbReference type="SAM" id="MobiDB-lite"/>
    </source>
</evidence>
<gene>
    <name evidence="3" type="ORF">SAMN05216252_10476</name>
</gene>
<dbReference type="GO" id="GO:0046872">
    <property type="term" value="F:metal ion binding"/>
    <property type="evidence" value="ECO:0007669"/>
    <property type="project" value="InterPro"/>
</dbReference>
<feature type="domain" description="Mycothiol-dependent maleylpyruvate isomerase metal-binding" evidence="2">
    <location>
        <begin position="7"/>
        <end position="131"/>
    </location>
</feature>
<dbReference type="NCBIfam" id="TIGR03086">
    <property type="entry name" value="TIGR03086 family metal-binding protein"/>
    <property type="match status" value="1"/>
</dbReference>
<dbReference type="Pfam" id="PF11716">
    <property type="entry name" value="MDMPI_N"/>
    <property type="match status" value="1"/>
</dbReference>
<dbReference type="RefSeq" id="WP_089223212.1">
    <property type="nucleotide sequence ID" value="NZ_FZOF01000004.1"/>
</dbReference>
<dbReference type="NCBIfam" id="TIGR03083">
    <property type="entry name" value="maleylpyruvate isomerase family mycothiol-dependent enzyme"/>
    <property type="match status" value="1"/>
</dbReference>
<reference evidence="3 4" key="1">
    <citation type="submission" date="2017-06" db="EMBL/GenBank/DDBJ databases">
        <authorList>
            <person name="Kim H.J."/>
            <person name="Triplett B.A."/>
        </authorList>
    </citation>
    <scope>NUCLEOTIDE SEQUENCE [LARGE SCALE GENOMIC DNA]</scope>
    <source>
        <strain evidence="3 4">CGMCC 4.1858</strain>
    </source>
</reference>
<dbReference type="Gene3D" id="1.20.120.450">
    <property type="entry name" value="dinb family like domain"/>
    <property type="match status" value="1"/>
</dbReference>
<dbReference type="InterPro" id="IPR034660">
    <property type="entry name" value="DinB/YfiT-like"/>
</dbReference>
<feature type="region of interest" description="Disordered" evidence="1">
    <location>
        <begin position="160"/>
        <end position="196"/>
    </location>
</feature>
<protein>
    <submittedName>
        <fullName evidence="3">TIGR03086 family protein</fullName>
    </submittedName>
</protein>
<dbReference type="OrthoDB" id="5185819at2"/>
<organism evidence="3 4">
    <name type="scientific">Actinacidiphila glaucinigra</name>
    <dbReference type="NCBI Taxonomy" id="235986"/>
    <lineage>
        <taxon>Bacteria</taxon>
        <taxon>Bacillati</taxon>
        <taxon>Actinomycetota</taxon>
        <taxon>Actinomycetes</taxon>
        <taxon>Kitasatosporales</taxon>
        <taxon>Streptomycetaceae</taxon>
        <taxon>Actinacidiphila</taxon>
    </lineage>
</organism>
<evidence type="ECO:0000259" key="2">
    <source>
        <dbReference type="Pfam" id="PF11716"/>
    </source>
</evidence>
<proteinExistence type="predicted"/>
<dbReference type="InterPro" id="IPR017517">
    <property type="entry name" value="Maleyloyr_isom"/>
</dbReference>
<dbReference type="AlphaFoldDB" id="A0A239CL78"/>
<evidence type="ECO:0000313" key="3">
    <source>
        <dbReference type="EMBL" id="SNS20478.1"/>
    </source>
</evidence>
<dbReference type="SUPFAM" id="SSF109854">
    <property type="entry name" value="DinB/YfiT-like putative metalloenzymes"/>
    <property type="match status" value="1"/>
</dbReference>